<dbReference type="Gene3D" id="2.120.10.80">
    <property type="entry name" value="Kelch-type beta propeller"/>
    <property type="match status" value="1"/>
</dbReference>
<dbReference type="SUPFAM" id="SSF117281">
    <property type="entry name" value="Kelch motif"/>
    <property type="match status" value="1"/>
</dbReference>
<evidence type="ECO:0000313" key="1">
    <source>
        <dbReference type="EMBL" id="QEM42105.1"/>
    </source>
</evidence>
<sequence>MFESLLSVLIKVTENKLPGPSTFEYGDSTLGLYGELASDKFITYPQLRTLVELDSIGSINTDAGWIKVSRNNVVMYYSKTAILRSISPNQLDTAGLIDGSKVIVIDGNMFKVRLMNAGENPYSDITTQGNEGSELWDIFGNVTTKGSWAKYTDSQLIGAEGGSYSWAANRNTNGNYLQFSPSSTHPQAKNGVYVYDGHPPTEATNYRGWRPVLEYIPPKELKGLSSVLSTVNPPPQRGMPVLAYDSDNNDIYMACGYTTGPTAFMSDLHRLDMDTKTWTKLPSVVPFQGETTTTNMVYSNGKLILHGNPLSTGPTIYIYTIATDTWETKKLAAIPGLVDAYYIERTASIVKDDILYIVGGFSGRNDKIHKSIITVDLTSYSIDLIENILPFEAWHHDLGFNDNNELVIVASQGRLSIGGTNITPTDYIKISPDFSAAETIPLNAPANKYSTYRSIVFGNNIYITNNTTTQLALVQLNKEPELIGDPFPTIRSYEEMVITSAGVYRFSGDVSKTAPVVEYEIK</sequence>
<evidence type="ECO:0000313" key="2">
    <source>
        <dbReference type="Proteomes" id="UP000322144"/>
    </source>
</evidence>
<dbReference type="Proteomes" id="UP000322144">
    <property type="component" value="Segment"/>
</dbReference>
<dbReference type="RefSeq" id="YP_010661116.1">
    <property type="nucleotide sequence ID" value="NC_070882.1"/>
</dbReference>
<organism evidence="1 2">
    <name type="scientific">Pseudomonas phage vB_PaeM_PS119XW</name>
    <dbReference type="NCBI Taxonomy" id="2601632"/>
    <lineage>
        <taxon>Viruses</taxon>
        <taxon>Duplodnaviria</taxon>
        <taxon>Heunggongvirae</taxon>
        <taxon>Uroviricota</taxon>
        <taxon>Caudoviricetes</taxon>
        <taxon>Chimalliviridae</taxon>
        <taxon>Pawinskivirus</taxon>
        <taxon>Pawinskivirus PS119XW</taxon>
    </lineage>
</organism>
<dbReference type="KEGG" id="vg:77936747"/>
<proteinExistence type="predicted"/>
<protein>
    <submittedName>
        <fullName evidence="1">Uncharacterized protein</fullName>
    </submittedName>
</protein>
<reference evidence="1 2" key="1">
    <citation type="submission" date="2019-06" db="EMBL/GenBank/DDBJ databases">
        <title>A distant relative of Phikzvirus genus phages from a therapeutic phage collection.</title>
        <authorList>
            <person name="Hejnowicz M.S."/>
            <person name="Dabrowski K."/>
            <person name="Gawor J."/>
            <person name="Weber-Dabrowska B."/>
            <person name="Gromadka R."/>
            <person name="Lobocka M.B."/>
        </authorList>
    </citation>
    <scope>NUCLEOTIDE SEQUENCE [LARGE SCALE GENOMIC DNA]</scope>
</reference>
<dbReference type="GeneID" id="77936747"/>
<dbReference type="InterPro" id="IPR015915">
    <property type="entry name" value="Kelch-typ_b-propeller"/>
</dbReference>
<accession>A0A5C1K858</accession>
<name>A0A5C1K858_9CAUD</name>
<keyword evidence="2" id="KW-1185">Reference proteome</keyword>
<dbReference type="EMBL" id="MN103543">
    <property type="protein sequence ID" value="QEM42105.1"/>
    <property type="molecule type" value="Genomic_DNA"/>
</dbReference>